<organism evidence="3 4">
    <name type="scientific">Trypanosoma cruzi</name>
    <dbReference type="NCBI Taxonomy" id="5693"/>
    <lineage>
        <taxon>Eukaryota</taxon>
        <taxon>Discoba</taxon>
        <taxon>Euglenozoa</taxon>
        <taxon>Kinetoplastea</taxon>
        <taxon>Metakinetoplastina</taxon>
        <taxon>Trypanosomatida</taxon>
        <taxon>Trypanosomatidae</taxon>
        <taxon>Trypanosoma</taxon>
        <taxon>Schizotrypanum</taxon>
    </lineage>
</organism>
<accession>A0A7J6XYF8</accession>
<evidence type="ECO:0000313" key="4">
    <source>
        <dbReference type="Proteomes" id="UP000583944"/>
    </source>
</evidence>
<feature type="compositionally biased region" description="Polar residues" evidence="2">
    <location>
        <begin position="316"/>
        <end position="325"/>
    </location>
</feature>
<dbReference type="VEuPathDB" id="TriTrypDB:ECC02_007485"/>
<dbReference type="VEuPathDB" id="TriTrypDB:BCY84_07015"/>
<evidence type="ECO:0000256" key="1">
    <source>
        <dbReference type="SAM" id="Coils"/>
    </source>
</evidence>
<dbReference type="Proteomes" id="UP000583944">
    <property type="component" value="Unassembled WGS sequence"/>
</dbReference>
<evidence type="ECO:0000313" key="3">
    <source>
        <dbReference type="EMBL" id="KAF5219544.1"/>
    </source>
</evidence>
<reference evidence="3 4" key="1">
    <citation type="journal article" date="2019" name="Genome Biol. Evol.">
        <title>Nanopore Sequencing Significantly Improves Genome Assembly of the Protozoan Parasite Trypanosoma cruzi.</title>
        <authorList>
            <person name="Diaz-Viraque F."/>
            <person name="Pita S."/>
            <person name="Greif G."/>
            <person name="de Souza R.C.M."/>
            <person name="Iraola G."/>
            <person name="Robello C."/>
        </authorList>
    </citation>
    <scope>NUCLEOTIDE SEQUENCE [LARGE SCALE GENOMIC DNA]</scope>
    <source>
        <strain evidence="3 4">Berenice</strain>
    </source>
</reference>
<comment type="caution">
    <text evidence="3">The sequence shown here is derived from an EMBL/GenBank/DDBJ whole genome shotgun (WGS) entry which is preliminary data.</text>
</comment>
<feature type="region of interest" description="Disordered" evidence="2">
    <location>
        <begin position="309"/>
        <end position="329"/>
    </location>
</feature>
<dbReference type="AlphaFoldDB" id="A0A7J6XYF8"/>
<sequence length="683" mass="73493">MHHWGLPFGFCKGRFLPPPCDIPVFLFFFLSPCGRKNLIGVLFSSLFIHSTSDLIAYIAMDASHIQDEELGASEVLWSPDLDARWRLLRRHITPFEKDRMAYHSAKYQKPVFVHMNPIIWRRLVEKQGAYRAVDLMLMLGFAPAPEGAANLVEWIEREAAVAARATAGMSVATTASSSSSPVSNGGGLLPGRRSLALPTVVGDEPRTNGGVRFWVLNHEDSRPSSFGSPVNQYISPRSTAPGACTSSPAHGSTVAPVSLPAAASAPAQATAVVGPQTEAEASASRIRNLEAEVRELTRQIRLLKSRDSDRDGSVLSDVTSQNETPQPHIIVSPDRPFIASTNCHALVCLPVNYLDPDCAPYVVSLGVSTGRTLLACSIVEHRYVIFLAPPHRRGSMAVVLLCTRDGTLRPYTRAVWLEYRAEDPPNTLTHHAVNQLLQEIPLPSSATVVDPNPSEVEQTKSESAFEDDNTFCDTDTAVSTSDQGLESEPRLPLTKEMLQLIPNGIITGPRVSNAAKSGQANTNGTNLSVVGSESSLCGGDREGRARAGRLWNDNDEMKPGSASMSTGQPTSYQRGPQSGFSDEETTQLAFNCMTNRTEMSSSRATSVISLESAVPNGGGGFAGIMASRGWVRRYLQGSPRSSQCFGTNGNAGSLSATATVLDEQLQCAESQPSWPRGGSVTSQ</sequence>
<keyword evidence="1" id="KW-0175">Coiled coil</keyword>
<name>A0A7J6XYF8_TRYCR</name>
<evidence type="ECO:0000256" key="2">
    <source>
        <dbReference type="SAM" id="MobiDB-lite"/>
    </source>
</evidence>
<protein>
    <submittedName>
        <fullName evidence="3">Uncharacterized protein</fullName>
    </submittedName>
</protein>
<gene>
    <name evidence="3" type="ORF">ECC02_007485</name>
</gene>
<feature type="coiled-coil region" evidence="1">
    <location>
        <begin position="279"/>
        <end position="306"/>
    </location>
</feature>
<dbReference type="EMBL" id="JABDHM010000068">
    <property type="protein sequence ID" value="KAF5219544.1"/>
    <property type="molecule type" value="Genomic_DNA"/>
</dbReference>
<feature type="region of interest" description="Disordered" evidence="2">
    <location>
        <begin position="551"/>
        <end position="581"/>
    </location>
</feature>
<proteinExistence type="predicted"/>
<feature type="compositionally biased region" description="Polar residues" evidence="2">
    <location>
        <begin position="562"/>
        <end position="581"/>
    </location>
</feature>